<name>A0A9K3PSQ1_9STRA</name>
<dbReference type="InterPro" id="IPR014560">
    <property type="entry name" value="UCP030333_Alba"/>
</dbReference>
<dbReference type="GO" id="GO:0003723">
    <property type="term" value="F:RNA binding"/>
    <property type="evidence" value="ECO:0007669"/>
    <property type="project" value="TreeGrafter"/>
</dbReference>
<dbReference type="EMBL" id="JAGRRH010000015">
    <property type="protein sequence ID" value="KAG7355919.1"/>
    <property type="molecule type" value="Genomic_DNA"/>
</dbReference>
<dbReference type="GO" id="GO:0005634">
    <property type="term" value="C:nucleus"/>
    <property type="evidence" value="ECO:0007669"/>
    <property type="project" value="TreeGrafter"/>
</dbReference>
<gene>
    <name evidence="2" type="ORF">IV203_000605</name>
</gene>
<feature type="region of interest" description="Disordered" evidence="1">
    <location>
        <begin position="1"/>
        <end position="83"/>
    </location>
</feature>
<sequence>MSTEKRSATKRLSSEGTGTGTNSANLEQQQQQQQQQQHVQPISTSAATATTQQPTGGPITTSSNIGRERYTPGATGAEDSTPTVEEAAAEGAYSEETPRQVIAVSASKSPAAFFNLARKFLVTNDMCDLSALEGAIVSAVDAAHLLERSQLATIVRIHTSYVCVEPKRKKPSSPPGQQDVLLIQPSRSSLTELAEGGEVSAASTESDPQPVAAEAVGSASSISASVSNPASVTTSPPSRRGSSGGRELRRARIIVTVRRTESYKRWLEENPLQAIIASEVDEDEEDTMDPTQSTGSPTTS</sequence>
<reference evidence="2" key="2">
    <citation type="submission" date="2021-04" db="EMBL/GenBank/DDBJ databases">
        <authorList>
            <person name="Podell S."/>
        </authorList>
    </citation>
    <scope>NUCLEOTIDE SEQUENCE</scope>
    <source>
        <strain evidence="2">Hildebrandi</strain>
    </source>
</reference>
<feature type="compositionally biased region" description="Polar residues" evidence="1">
    <location>
        <begin position="10"/>
        <end position="27"/>
    </location>
</feature>
<feature type="compositionally biased region" description="Low complexity" evidence="1">
    <location>
        <begin position="28"/>
        <end position="62"/>
    </location>
</feature>
<evidence type="ECO:0000313" key="2">
    <source>
        <dbReference type="EMBL" id="KAG7355919.1"/>
    </source>
</evidence>
<protein>
    <submittedName>
        <fullName evidence="2">Uncharacterized protein</fullName>
    </submittedName>
</protein>
<dbReference type="PANTHER" id="PTHR31947:SF36">
    <property type="entry name" value="DNA_RNA-BINDING PROTEIN ALBA-LIKE DOMAIN-CONTAINING PROTEIN"/>
    <property type="match status" value="1"/>
</dbReference>
<proteinExistence type="predicted"/>
<reference evidence="2" key="1">
    <citation type="journal article" date="2021" name="Sci. Rep.">
        <title>Diploid genomic architecture of Nitzschia inconspicua, an elite biomass production diatom.</title>
        <authorList>
            <person name="Oliver A."/>
            <person name="Podell S."/>
            <person name="Pinowska A."/>
            <person name="Traller J.C."/>
            <person name="Smith S.R."/>
            <person name="McClure R."/>
            <person name="Beliaev A."/>
            <person name="Bohutskyi P."/>
            <person name="Hill E.A."/>
            <person name="Rabines A."/>
            <person name="Zheng H."/>
            <person name="Allen L.Z."/>
            <person name="Kuo A."/>
            <person name="Grigoriev I.V."/>
            <person name="Allen A.E."/>
            <person name="Hazlebeck D."/>
            <person name="Allen E.E."/>
        </authorList>
    </citation>
    <scope>NUCLEOTIDE SEQUENCE</scope>
    <source>
        <strain evidence="2">Hildebrandi</strain>
    </source>
</reference>
<evidence type="ECO:0000256" key="1">
    <source>
        <dbReference type="SAM" id="MobiDB-lite"/>
    </source>
</evidence>
<feature type="compositionally biased region" description="Acidic residues" evidence="1">
    <location>
        <begin position="279"/>
        <end position="288"/>
    </location>
</feature>
<accession>A0A9K3PSQ1</accession>
<comment type="caution">
    <text evidence="2">The sequence shown here is derived from an EMBL/GenBank/DDBJ whole genome shotgun (WGS) entry which is preliminary data.</text>
</comment>
<evidence type="ECO:0000313" key="3">
    <source>
        <dbReference type="Proteomes" id="UP000693970"/>
    </source>
</evidence>
<feature type="compositionally biased region" description="Polar residues" evidence="1">
    <location>
        <begin position="289"/>
        <end position="300"/>
    </location>
</feature>
<dbReference type="OrthoDB" id="46052at2759"/>
<dbReference type="Proteomes" id="UP000693970">
    <property type="component" value="Unassembled WGS sequence"/>
</dbReference>
<feature type="region of interest" description="Disordered" evidence="1">
    <location>
        <begin position="193"/>
        <end position="247"/>
    </location>
</feature>
<feature type="compositionally biased region" description="Low complexity" evidence="1">
    <location>
        <begin position="211"/>
        <end position="232"/>
    </location>
</feature>
<dbReference type="AlphaFoldDB" id="A0A9K3PSQ1"/>
<feature type="region of interest" description="Disordered" evidence="1">
    <location>
        <begin position="268"/>
        <end position="300"/>
    </location>
</feature>
<keyword evidence="3" id="KW-1185">Reference proteome</keyword>
<organism evidence="2 3">
    <name type="scientific">Nitzschia inconspicua</name>
    <dbReference type="NCBI Taxonomy" id="303405"/>
    <lineage>
        <taxon>Eukaryota</taxon>
        <taxon>Sar</taxon>
        <taxon>Stramenopiles</taxon>
        <taxon>Ochrophyta</taxon>
        <taxon>Bacillariophyta</taxon>
        <taxon>Bacillariophyceae</taxon>
        <taxon>Bacillariophycidae</taxon>
        <taxon>Bacillariales</taxon>
        <taxon>Bacillariaceae</taxon>
        <taxon>Nitzschia</taxon>
    </lineage>
</organism>
<dbReference type="PANTHER" id="PTHR31947">
    <property type="entry name" value="DNA/RNA-BINDING PROTEIN ALBA 3"/>
    <property type="match status" value="1"/>
</dbReference>